<keyword evidence="3" id="KW-0547">Nucleotide-binding</keyword>
<dbReference type="SUPFAM" id="SSF52540">
    <property type="entry name" value="P-loop containing nucleoside triphosphate hydrolases"/>
    <property type="match status" value="1"/>
</dbReference>
<proteinExistence type="predicted"/>
<comment type="subcellular location">
    <subcellularLocation>
        <location evidence="1">Cytoplasm</location>
    </subcellularLocation>
</comment>
<protein>
    <submittedName>
        <fullName evidence="6">VAT-2 protein</fullName>
    </submittedName>
</protein>
<dbReference type="EnsemblBacteria" id="CAC12300">
    <property type="protein sequence ID" value="CAC12300"/>
    <property type="gene ID" value="CAC12300"/>
</dbReference>
<dbReference type="Gene3D" id="3.40.50.300">
    <property type="entry name" value="P-loop containing nucleotide triphosphate hydrolases"/>
    <property type="match status" value="1"/>
</dbReference>
<dbReference type="eggNOG" id="arCOG01307">
    <property type="taxonomic scope" value="Archaea"/>
</dbReference>
<dbReference type="GO" id="GO:0005524">
    <property type="term" value="F:ATP binding"/>
    <property type="evidence" value="ECO:0007669"/>
    <property type="project" value="UniProtKB-KW"/>
</dbReference>
<keyword evidence="2" id="KW-0963">Cytoplasm</keyword>
<evidence type="ECO:0000313" key="6">
    <source>
        <dbReference type="EMBL" id="CAC12300.1"/>
    </source>
</evidence>
<dbReference type="InterPro" id="IPR003959">
    <property type="entry name" value="ATPase_AAA_core"/>
</dbReference>
<dbReference type="STRING" id="273075.gene:9572397"/>
<name>Q9HJ01_THEAC</name>
<dbReference type="Pfam" id="PF00004">
    <property type="entry name" value="AAA"/>
    <property type="match status" value="1"/>
</dbReference>
<organism evidence="6 7">
    <name type="scientific">Thermoplasma acidophilum (strain ATCC 25905 / DSM 1728 / JCM 9062 / NBRC 15155 / AMRC-C165)</name>
    <dbReference type="NCBI Taxonomy" id="273075"/>
    <lineage>
        <taxon>Archaea</taxon>
        <taxon>Methanobacteriati</taxon>
        <taxon>Thermoplasmatota</taxon>
        <taxon>Thermoplasmata</taxon>
        <taxon>Thermoplasmatales</taxon>
        <taxon>Thermoplasmataceae</taxon>
        <taxon>Thermoplasma</taxon>
    </lineage>
</organism>
<dbReference type="GO" id="GO:0005737">
    <property type="term" value="C:cytoplasm"/>
    <property type="evidence" value="ECO:0007669"/>
    <property type="project" value="UniProtKB-SubCell"/>
</dbReference>
<dbReference type="Pfam" id="PF17862">
    <property type="entry name" value="AAA_lid_3"/>
    <property type="match status" value="1"/>
</dbReference>
<evidence type="ECO:0000313" key="7">
    <source>
        <dbReference type="Proteomes" id="UP000001024"/>
    </source>
</evidence>
<dbReference type="Proteomes" id="UP000001024">
    <property type="component" value="Chromosome"/>
</dbReference>
<dbReference type="HOGENOM" id="CLU_000688_21_15_2"/>
<dbReference type="Gene3D" id="1.10.8.60">
    <property type="match status" value="1"/>
</dbReference>
<dbReference type="InterPro" id="IPR003593">
    <property type="entry name" value="AAA+_ATPase"/>
</dbReference>
<accession>Q9HJ01</accession>
<sequence>MRVLDDIDEKIDKATKLLQGGIKEESLGHKDKAKEYYFAAYRLMLEAANASPPDLKKKRLDQCNIILSAYQRVNENRTAPAEEKTSDRISEGEALLEEIGLEKPEIPKVTFEDVAGLDDVKNEILGKIVYPMKFKELSQEYNIQFGGGMLLYGPPGTGKTFIVKAIANEVRARFINVNPASLYSQWFGMFEKNISKLFRAAALLSPSIIFFDEIDALVPKRDTSNSDAAKRGVAQLLNEVGGINSQKNKNLFIIAATNNPWEIDEAMLRPGRFDIKIYVPPPDIIARKKIFELNMAKVKQAGNIDYNLLAQQTEGYSGADIEFICKKASQNVFMEAVKSGKQRQVETRDLLDVIGSIKPSIDADLLSKYREFAGF</sequence>
<evidence type="ECO:0000256" key="2">
    <source>
        <dbReference type="ARBA" id="ARBA00022490"/>
    </source>
</evidence>
<dbReference type="InParanoid" id="Q9HJ01"/>
<dbReference type="SUPFAM" id="SSF116846">
    <property type="entry name" value="MIT domain"/>
    <property type="match status" value="1"/>
</dbReference>
<dbReference type="PaxDb" id="273075-Ta1175"/>
<keyword evidence="7" id="KW-1185">Reference proteome</keyword>
<dbReference type="KEGG" id="tac:Ta1175"/>
<reference evidence="6 7" key="1">
    <citation type="journal article" date="2000" name="Nature">
        <title>The genome sequence of the thermoacidophilic scavenger Thermoplasma acidophilum.</title>
        <authorList>
            <person name="Ruepp A."/>
            <person name="Graml W."/>
            <person name="Santos-Martinez M.L."/>
            <person name="Koretke K.K."/>
            <person name="Volker C."/>
            <person name="Mewes H.W."/>
            <person name="Frishman D."/>
            <person name="Stocker S."/>
            <person name="Lupas A.N."/>
            <person name="Baumeister W."/>
        </authorList>
    </citation>
    <scope>NUCLEOTIDE SEQUENCE [LARGE SCALE GENOMIC DNA]</scope>
    <source>
        <strain evidence="7">ATCC 25905 / DSM 1728 / JCM 9062 / NBRC 15155 / AMRC-C165</strain>
    </source>
</reference>
<dbReference type="PANTHER" id="PTHR23077">
    <property type="entry name" value="AAA-FAMILY ATPASE"/>
    <property type="match status" value="1"/>
</dbReference>
<dbReference type="FunCoup" id="Q9HJ01">
    <property type="interactions" value="143"/>
</dbReference>
<dbReference type="InterPro" id="IPR036181">
    <property type="entry name" value="MIT_dom_sf"/>
</dbReference>
<dbReference type="AlphaFoldDB" id="Q9HJ01"/>
<evidence type="ECO:0000256" key="3">
    <source>
        <dbReference type="ARBA" id="ARBA00022741"/>
    </source>
</evidence>
<evidence type="ECO:0000259" key="5">
    <source>
        <dbReference type="SMART" id="SM00382"/>
    </source>
</evidence>
<dbReference type="InterPro" id="IPR041569">
    <property type="entry name" value="AAA_lid_3"/>
</dbReference>
<evidence type="ECO:0000256" key="4">
    <source>
        <dbReference type="ARBA" id="ARBA00022840"/>
    </source>
</evidence>
<dbReference type="EMBL" id="AL445066">
    <property type="protein sequence ID" value="CAC12300.1"/>
    <property type="molecule type" value="Genomic_DNA"/>
</dbReference>
<feature type="domain" description="AAA+ ATPase" evidence="5">
    <location>
        <begin position="145"/>
        <end position="283"/>
    </location>
</feature>
<evidence type="ECO:0000256" key="1">
    <source>
        <dbReference type="ARBA" id="ARBA00004496"/>
    </source>
</evidence>
<dbReference type="PANTHER" id="PTHR23077:SF171">
    <property type="entry name" value="NUCLEAR VALOSIN-CONTAINING PROTEIN-LIKE"/>
    <property type="match status" value="1"/>
</dbReference>
<gene>
    <name evidence="6" type="ordered locus">Ta1175</name>
</gene>
<dbReference type="SMART" id="SM00382">
    <property type="entry name" value="AAA"/>
    <property type="match status" value="1"/>
</dbReference>
<dbReference type="GO" id="GO:0016887">
    <property type="term" value="F:ATP hydrolysis activity"/>
    <property type="evidence" value="ECO:0007669"/>
    <property type="project" value="InterPro"/>
</dbReference>
<keyword evidence="4" id="KW-0067">ATP-binding</keyword>
<dbReference type="FunFam" id="3.40.50.300:FF:001054">
    <property type="entry name" value="ATPase, AAA family, putative"/>
    <property type="match status" value="1"/>
</dbReference>
<dbReference type="InterPro" id="IPR050168">
    <property type="entry name" value="AAA_ATPase_domain"/>
</dbReference>
<dbReference type="InterPro" id="IPR027417">
    <property type="entry name" value="P-loop_NTPase"/>
</dbReference>